<protein>
    <recommendedName>
        <fullName evidence="7">RDD domain-containing protein</fullName>
    </recommendedName>
</protein>
<feature type="transmembrane region" description="Helical" evidence="6">
    <location>
        <begin position="12"/>
        <end position="38"/>
    </location>
</feature>
<dbReference type="InterPro" id="IPR010432">
    <property type="entry name" value="RDD"/>
</dbReference>
<comment type="subcellular location">
    <subcellularLocation>
        <location evidence="1">Cell membrane</location>
        <topology evidence="1">Multi-pass membrane protein</topology>
    </subcellularLocation>
</comment>
<evidence type="ECO:0000256" key="2">
    <source>
        <dbReference type="ARBA" id="ARBA00022475"/>
    </source>
</evidence>
<evidence type="ECO:0000256" key="4">
    <source>
        <dbReference type="ARBA" id="ARBA00022989"/>
    </source>
</evidence>
<keyword evidence="4 6" id="KW-1133">Transmembrane helix</keyword>
<evidence type="ECO:0000256" key="3">
    <source>
        <dbReference type="ARBA" id="ARBA00022692"/>
    </source>
</evidence>
<reference evidence="8 9" key="1">
    <citation type="submission" date="2017-07" db="EMBL/GenBank/DDBJ databases">
        <title>The new phylogeny of genus Mycobacterium.</title>
        <authorList>
            <person name="Tortoli E."/>
            <person name="Trovato A."/>
            <person name="Cirillo D.M."/>
        </authorList>
    </citation>
    <scope>NUCLEOTIDE SEQUENCE [LARGE SCALE GENOMIC DNA]</scope>
    <source>
        <strain evidence="8 9">ATCC 33027</strain>
    </source>
</reference>
<name>A0A255DCV7_9MYCO</name>
<dbReference type="AlphaFoldDB" id="A0A255DCV7"/>
<evidence type="ECO:0000259" key="7">
    <source>
        <dbReference type="Pfam" id="PF06271"/>
    </source>
</evidence>
<accession>A0A255DCV7</accession>
<proteinExistence type="predicted"/>
<feature type="domain" description="RDD" evidence="7">
    <location>
        <begin position="4"/>
        <end position="129"/>
    </location>
</feature>
<dbReference type="RefSeq" id="WP_094482438.1">
    <property type="nucleotide sequence ID" value="NZ_JACKSC010000236.1"/>
</dbReference>
<dbReference type="Proteomes" id="UP000216063">
    <property type="component" value="Unassembled WGS sequence"/>
</dbReference>
<dbReference type="InterPro" id="IPR051791">
    <property type="entry name" value="Pra-immunoreactive"/>
</dbReference>
<dbReference type="EMBL" id="NOZR01000017">
    <property type="protein sequence ID" value="OYN77299.1"/>
    <property type="molecule type" value="Genomic_DNA"/>
</dbReference>
<evidence type="ECO:0000256" key="1">
    <source>
        <dbReference type="ARBA" id="ARBA00004651"/>
    </source>
</evidence>
<evidence type="ECO:0000313" key="9">
    <source>
        <dbReference type="Proteomes" id="UP000216063"/>
    </source>
</evidence>
<sequence>MTNAGIVSRGLAALADMVIVVVTMGALYMGLALTALIVNPASFRFPAPNLIFSTTVTLAVSVLYLTGCWTLSGRTVGSVLLGVRVVDRRANSLRIAASLLRALACVLFPVGLLWVAVDRQRRSVQDILLGSRVIYDRPSAPDAPVR</sequence>
<feature type="transmembrane region" description="Helical" evidence="6">
    <location>
        <begin position="92"/>
        <end position="117"/>
    </location>
</feature>
<dbReference type="PANTHER" id="PTHR36115">
    <property type="entry name" value="PROLINE-RICH ANTIGEN HOMOLOG-RELATED"/>
    <property type="match status" value="1"/>
</dbReference>
<comment type="caution">
    <text evidence="8">The sequence shown here is derived from an EMBL/GenBank/DDBJ whole genome shotgun (WGS) entry which is preliminary data.</text>
</comment>
<evidence type="ECO:0000256" key="5">
    <source>
        <dbReference type="ARBA" id="ARBA00023136"/>
    </source>
</evidence>
<keyword evidence="2" id="KW-1003">Cell membrane</keyword>
<evidence type="ECO:0000313" key="8">
    <source>
        <dbReference type="EMBL" id="OYN77299.1"/>
    </source>
</evidence>
<dbReference type="OrthoDB" id="5245023at2"/>
<keyword evidence="9" id="KW-1185">Reference proteome</keyword>
<evidence type="ECO:0000256" key="6">
    <source>
        <dbReference type="SAM" id="Phobius"/>
    </source>
</evidence>
<dbReference type="GO" id="GO:0005886">
    <property type="term" value="C:plasma membrane"/>
    <property type="evidence" value="ECO:0007669"/>
    <property type="project" value="UniProtKB-SubCell"/>
</dbReference>
<keyword evidence="3 6" id="KW-0812">Transmembrane</keyword>
<feature type="transmembrane region" description="Helical" evidence="6">
    <location>
        <begin position="50"/>
        <end position="72"/>
    </location>
</feature>
<gene>
    <name evidence="8" type="ORF">CG716_19025</name>
</gene>
<organism evidence="8 9">
    <name type="scientific">Mycolicibacterium sphagni</name>
    <dbReference type="NCBI Taxonomy" id="1786"/>
    <lineage>
        <taxon>Bacteria</taxon>
        <taxon>Bacillati</taxon>
        <taxon>Actinomycetota</taxon>
        <taxon>Actinomycetes</taxon>
        <taxon>Mycobacteriales</taxon>
        <taxon>Mycobacteriaceae</taxon>
        <taxon>Mycolicibacterium</taxon>
    </lineage>
</organism>
<dbReference type="Pfam" id="PF06271">
    <property type="entry name" value="RDD"/>
    <property type="match status" value="1"/>
</dbReference>
<keyword evidence="5 6" id="KW-0472">Membrane</keyword>